<dbReference type="EMBL" id="LR796594">
    <property type="protein sequence ID" value="CAB4153438.1"/>
    <property type="molecule type" value="Genomic_DNA"/>
</dbReference>
<sequence length="160" mass="18698">MNKEKEFSEDEKGNIAKHLLVAGFPGTGKSYYCYNGDWSHYMPSKFATDSDSSKFDKTNFPQNYINHIKEKISEGYARIFISSHKEVRESLVKNGLEFTLVYPKKELKEEYLKRYKERGSSDSFINLISNNWDLWIEELKNQKGCKHIQLESGQFICNVC</sequence>
<name>A0A6J5N3W3_9CAUD</name>
<organism evidence="1">
    <name type="scientific">uncultured Caudovirales phage</name>
    <dbReference type="NCBI Taxonomy" id="2100421"/>
    <lineage>
        <taxon>Viruses</taxon>
        <taxon>Duplodnaviria</taxon>
        <taxon>Heunggongvirae</taxon>
        <taxon>Uroviricota</taxon>
        <taxon>Caudoviricetes</taxon>
        <taxon>Peduoviridae</taxon>
        <taxon>Maltschvirus</taxon>
        <taxon>Maltschvirus maltsch</taxon>
    </lineage>
</organism>
<gene>
    <name evidence="1" type="ORF">UFOVP622_43</name>
</gene>
<proteinExistence type="predicted"/>
<evidence type="ECO:0000313" key="1">
    <source>
        <dbReference type="EMBL" id="CAB4153438.1"/>
    </source>
</evidence>
<protein>
    <submittedName>
        <fullName evidence="1">Uncharacterized protein</fullName>
    </submittedName>
</protein>
<accession>A0A6J5N3W3</accession>
<reference evidence="1" key="1">
    <citation type="submission" date="2020-04" db="EMBL/GenBank/DDBJ databases">
        <authorList>
            <person name="Chiriac C."/>
            <person name="Salcher M."/>
            <person name="Ghai R."/>
            <person name="Kavagutti S V."/>
        </authorList>
    </citation>
    <scope>NUCLEOTIDE SEQUENCE</scope>
</reference>